<dbReference type="Proteomes" id="UP000746595">
    <property type="component" value="Unassembled WGS sequence"/>
</dbReference>
<keyword evidence="2" id="KW-1185">Reference proteome</keyword>
<accession>A0ABX1G0U6</accession>
<sequence>MCLMCDGWSAEEVRQHIDNLIERHGWAIPYVESPNPRKIFGYTVGLTKIGAPEFLVRGLDMDDTVEMLNSLASAVALRHERFAHGHTSDWRNGRTLYFSHMHGATNFALNASSRYGNAVSVLEVHFLDQKVPELSSAMKLRGQSASIGLGRGNHLN</sequence>
<name>A0ABX1G0U6_9MICC</name>
<dbReference type="InterPro" id="IPR025358">
    <property type="entry name" value="DUF4262"/>
</dbReference>
<evidence type="ECO:0000313" key="1">
    <source>
        <dbReference type="EMBL" id="NKG19613.1"/>
    </source>
</evidence>
<protein>
    <submittedName>
        <fullName evidence="1">DUF4262 domain-containing protein</fullName>
    </submittedName>
</protein>
<organism evidence="1 2">
    <name type="scientific">Paeniglutamicibacter terrestris</name>
    <dbReference type="NCBI Taxonomy" id="2723403"/>
    <lineage>
        <taxon>Bacteria</taxon>
        <taxon>Bacillati</taxon>
        <taxon>Actinomycetota</taxon>
        <taxon>Actinomycetes</taxon>
        <taxon>Micrococcales</taxon>
        <taxon>Micrococcaceae</taxon>
        <taxon>Paeniglutamicibacter</taxon>
    </lineage>
</organism>
<evidence type="ECO:0000313" key="2">
    <source>
        <dbReference type="Proteomes" id="UP000746595"/>
    </source>
</evidence>
<reference evidence="1 2" key="1">
    <citation type="submission" date="2020-04" db="EMBL/GenBank/DDBJ databases">
        <title>Paeniglutamicibacter sp. ANT13_2, a novel actinomycete isolated from sediment in Antarctica.</title>
        <authorList>
            <person name="Sakdapetsiri C."/>
            <person name="Pinyakong O."/>
        </authorList>
    </citation>
    <scope>NUCLEOTIDE SEQUENCE [LARGE SCALE GENOMIC DNA]</scope>
    <source>
        <strain evidence="1 2">ANT13_2</strain>
    </source>
</reference>
<gene>
    <name evidence="1" type="ORF">HED64_02680</name>
</gene>
<comment type="caution">
    <text evidence="1">The sequence shown here is derived from an EMBL/GenBank/DDBJ whole genome shotgun (WGS) entry which is preliminary data.</text>
</comment>
<proteinExistence type="predicted"/>
<dbReference type="EMBL" id="JAAWVT010000001">
    <property type="protein sequence ID" value="NKG19613.1"/>
    <property type="molecule type" value="Genomic_DNA"/>
</dbReference>
<dbReference type="Pfam" id="PF14081">
    <property type="entry name" value="DUF4262"/>
    <property type="match status" value="1"/>
</dbReference>
<dbReference type="RefSeq" id="WP_168150544.1">
    <property type="nucleotide sequence ID" value="NZ_JAAWVT010000001.1"/>
</dbReference>